<dbReference type="EC" id="2.7.13.3" evidence="2"/>
<dbReference type="OrthoDB" id="9815750at2"/>
<keyword evidence="9" id="KW-1133">Transmembrane helix</keyword>
<dbReference type="AlphaFoldDB" id="A0A1Y2PAN7"/>
<dbReference type="SUPFAM" id="SSF47384">
    <property type="entry name" value="Homodimeric domain of signal transducing histidine kinase"/>
    <property type="match status" value="1"/>
</dbReference>
<dbReference type="InterPro" id="IPR003661">
    <property type="entry name" value="HisK_dim/P_dom"/>
</dbReference>
<keyword evidence="9" id="KW-0812">Transmembrane</keyword>
<dbReference type="PANTHER" id="PTHR43065:SF46">
    <property type="entry name" value="C4-DICARBOXYLATE TRANSPORT SENSOR PROTEIN DCTB"/>
    <property type="match status" value="1"/>
</dbReference>
<evidence type="ECO:0000256" key="1">
    <source>
        <dbReference type="ARBA" id="ARBA00000085"/>
    </source>
</evidence>
<evidence type="ECO:0000256" key="4">
    <source>
        <dbReference type="ARBA" id="ARBA00022679"/>
    </source>
</evidence>
<dbReference type="InterPro" id="IPR036890">
    <property type="entry name" value="HATPase_C_sf"/>
</dbReference>
<dbReference type="STRING" id="1635173.WH52_12210"/>
<proteinExistence type="predicted"/>
<evidence type="ECO:0000256" key="2">
    <source>
        <dbReference type="ARBA" id="ARBA00012438"/>
    </source>
</evidence>
<dbReference type="SUPFAM" id="SSF55874">
    <property type="entry name" value="ATPase domain of HSP90 chaperone/DNA topoisomerase II/histidine kinase"/>
    <property type="match status" value="1"/>
</dbReference>
<dbReference type="Gene3D" id="1.10.287.130">
    <property type="match status" value="1"/>
</dbReference>
<keyword evidence="8" id="KW-0902">Two-component regulatory system</keyword>
<keyword evidence="9" id="KW-0472">Membrane</keyword>
<dbReference type="GO" id="GO:0005524">
    <property type="term" value="F:ATP binding"/>
    <property type="evidence" value="ECO:0007669"/>
    <property type="project" value="UniProtKB-KW"/>
</dbReference>
<dbReference type="RefSeq" id="WP_086031246.1">
    <property type="nucleotide sequence ID" value="NZ_LAPZ01000013.1"/>
</dbReference>
<organism evidence="11 12">
    <name type="scientific">Tenacibaculum holothuriorum</name>
    <dbReference type="NCBI Taxonomy" id="1635173"/>
    <lineage>
        <taxon>Bacteria</taxon>
        <taxon>Pseudomonadati</taxon>
        <taxon>Bacteroidota</taxon>
        <taxon>Flavobacteriia</taxon>
        <taxon>Flavobacteriales</taxon>
        <taxon>Flavobacteriaceae</taxon>
        <taxon>Tenacibaculum</taxon>
    </lineage>
</organism>
<dbReference type="CDD" id="cd00082">
    <property type="entry name" value="HisKA"/>
    <property type="match status" value="1"/>
</dbReference>
<keyword evidence="6 11" id="KW-0418">Kinase</keyword>
<dbReference type="Gene3D" id="3.30.565.10">
    <property type="entry name" value="Histidine kinase-like ATPase, C-terminal domain"/>
    <property type="match status" value="1"/>
</dbReference>
<dbReference type="PRINTS" id="PR00344">
    <property type="entry name" value="BCTRLSENSOR"/>
</dbReference>
<evidence type="ECO:0000256" key="7">
    <source>
        <dbReference type="ARBA" id="ARBA00022840"/>
    </source>
</evidence>
<comment type="catalytic activity">
    <reaction evidence="1">
        <text>ATP + protein L-histidine = ADP + protein N-phospho-L-histidine.</text>
        <dbReference type="EC" id="2.7.13.3"/>
    </reaction>
</comment>
<dbReference type="PROSITE" id="PS50109">
    <property type="entry name" value="HIS_KIN"/>
    <property type="match status" value="1"/>
</dbReference>
<gene>
    <name evidence="11" type="ORF">WH52_12210</name>
</gene>
<dbReference type="InterPro" id="IPR005467">
    <property type="entry name" value="His_kinase_dom"/>
</dbReference>
<feature type="domain" description="Histidine kinase" evidence="10">
    <location>
        <begin position="185"/>
        <end position="387"/>
    </location>
</feature>
<keyword evidence="3" id="KW-0597">Phosphoprotein</keyword>
<dbReference type="InterPro" id="IPR036097">
    <property type="entry name" value="HisK_dim/P_sf"/>
</dbReference>
<dbReference type="InterPro" id="IPR004358">
    <property type="entry name" value="Sig_transdc_His_kin-like_C"/>
</dbReference>
<sequence>MSFFNNTFWLKRIAIGISLIIVSFILWNTYVFFQKFKQEERIKVETYADAIEELNTTSVQDLDKELSPLVLKIITEKTKDIPFILVNAKGEITESFNLDSIKAKDPQFLKEQLAIMKNQNKPISINYLGKTDFIYYKDSSLIDKLTYYPLALLLILGLFLSVIYLFFSSNKIAEQNKLWTGMAKETAHQIGTPLSSLLGWIEILKTENIDQSYVGEMQKDVDRLSTIANRFSKIGSTPKLEKQNIVTVTKSTFDYLESRSSKQVSFAFSSQNNELFSNINSELFGWVIENLVKNAIDAMQGKGNISLEINNTVKHIKILISDTGKGIPKSKFKQIFKPGFTTKKRGWGLGLSLSKRIIEDYHDGKIQVLKSELGKGTSFEIVLNKTN</sequence>
<evidence type="ECO:0000313" key="11">
    <source>
        <dbReference type="EMBL" id="OSY87220.1"/>
    </source>
</evidence>
<dbReference type="PANTHER" id="PTHR43065">
    <property type="entry name" value="SENSOR HISTIDINE KINASE"/>
    <property type="match status" value="1"/>
</dbReference>
<evidence type="ECO:0000259" key="10">
    <source>
        <dbReference type="PROSITE" id="PS50109"/>
    </source>
</evidence>
<dbReference type="InterPro" id="IPR003594">
    <property type="entry name" value="HATPase_dom"/>
</dbReference>
<dbReference type="Pfam" id="PF00512">
    <property type="entry name" value="HisKA"/>
    <property type="match status" value="1"/>
</dbReference>
<feature type="transmembrane region" description="Helical" evidence="9">
    <location>
        <begin position="145"/>
        <end position="167"/>
    </location>
</feature>
<evidence type="ECO:0000313" key="12">
    <source>
        <dbReference type="Proteomes" id="UP000194221"/>
    </source>
</evidence>
<keyword evidence="4" id="KW-0808">Transferase</keyword>
<dbReference type="GO" id="GO:0000155">
    <property type="term" value="F:phosphorelay sensor kinase activity"/>
    <property type="evidence" value="ECO:0007669"/>
    <property type="project" value="InterPro"/>
</dbReference>
<evidence type="ECO:0000256" key="6">
    <source>
        <dbReference type="ARBA" id="ARBA00022777"/>
    </source>
</evidence>
<feature type="transmembrane region" description="Helical" evidence="9">
    <location>
        <begin position="12"/>
        <end position="33"/>
    </location>
</feature>
<keyword evidence="12" id="KW-1185">Reference proteome</keyword>
<dbReference type="EMBL" id="LAPZ01000013">
    <property type="protein sequence ID" value="OSY87220.1"/>
    <property type="molecule type" value="Genomic_DNA"/>
</dbReference>
<dbReference type="InParanoid" id="A0A1Y2PAN7"/>
<evidence type="ECO:0000256" key="9">
    <source>
        <dbReference type="SAM" id="Phobius"/>
    </source>
</evidence>
<dbReference type="SMART" id="SM00387">
    <property type="entry name" value="HATPase_c"/>
    <property type="match status" value="1"/>
</dbReference>
<comment type="caution">
    <text evidence="11">The sequence shown here is derived from an EMBL/GenBank/DDBJ whole genome shotgun (WGS) entry which is preliminary data.</text>
</comment>
<protein>
    <recommendedName>
        <fullName evidence="2">histidine kinase</fullName>
        <ecNumber evidence="2">2.7.13.3</ecNumber>
    </recommendedName>
</protein>
<name>A0A1Y2PAN7_9FLAO</name>
<keyword evidence="7" id="KW-0067">ATP-binding</keyword>
<evidence type="ECO:0000256" key="8">
    <source>
        <dbReference type="ARBA" id="ARBA00023012"/>
    </source>
</evidence>
<dbReference type="Proteomes" id="UP000194221">
    <property type="component" value="Unassembled WGS sequence"/>
</dbReference>
<evidence type="ECO:0000256" key="3">
    <source>
        <dbReference type="ARBA" id="ARBA00022553"/>
    </source>
</evidence>
<reference evidence="11 12" key="1">
    <citation type="submission" date="2015-03" db="EMBL/GenBank/DDBJ databases">
        <title>Genome sequence of Tenacibaculum sp. S2-2, isolated from intestinal microbiota of sea cucumber, Apostichopus japonicas.</title>
        <authorList>
            <person name="Shao Z."/>
            <person name="Wang L."/>
            <person name="Li X."/>
        </authorList>
    </citation>
    <scope>NUCLEOTIDE SEQUENCE [LARGE SCALE GENOMIC DNA]</scope>
    <source>
        <strain evidence="11 12">S2-2</strain>
    </source>
</reference>
<keyword evidence="5" id="KW-0547">Nucleotide-binding</keyword>
<accession>A0A1Y2PAN7</accession>
<dbReference type="Pfam" id="PF02518">
    <property type="entry name" value="HATPase_c"/>
    <property type="match status" value="1"/>
</dbReference>
<evidence type="ECO:0000256" key="5">
    <source>
        <dbReference type="ARBA" id="ARBA00022741"/>
    </source>
</evidence>